<dbReference type="InterPro" id="IPR029063">
    <property type="entry name" value="SAM-dependent_MTases_sf"/>
</dbReference>
<dbReference type="EMBL" id="BOOG01000005">
    <property type="protein sequence ID" value="GIH68121.1"/>
    <property type="molecule type" value="Genomic_DNA"/>
</dbReference>
<dbReference type="InterPro" id="IPR052916">
    <property type="entry name" value="Type-I_RE_MTase_Subunit"/>
</dbReference>
<protein>
    <submittedName>
        <fullName evidence="3">Type II restriction endonuclease subunit M</fullName>
    </submittedName>
</protein>
<keyword evidence="1" id="KW-0680">Restriction system</keyword>
<dbReference type="GO" id="GO:0004519">
    <property type="term" value="F:endonuclease activity"/>
    <property type="evidence" value="ECO:0007669"/>
    <property type="project" value="UniProtKB-KW"/>
</dbReference>
<keyword evidence="3" id="KW-0255">Endonuclease</keyword>
<evidence type="ECO:0000313" key="3">
    <source>
        <dbReference type="EMBL" id="GIH68121.1"/>
    </source>
</evidence>
<sequence>MGGDVLLTGAEIARLAGIDRAAVSNWRRRYDDFPQPVGGTAASPLFSLEQVEVWLRTHRRKVRLSAEGRVWQQLRAVGGDLRLAEVLTATGWFLHYLRSAGWSRWADATDEVLEVELPREIRRSSGGSSGFPAALPPRTAPLFRAVADLAKTHGETALFEFFIARFLEAHQRSFAATLPPLAAFMVRLMGRDARTILDPACGTGTLLVSADSTARRLLGQEIDPDLAGLAAVRLALMSDEADVRNGDALRADAFSGVQVDGVICNPPFNERDWGRDELAADPRWEYGLPPGAEPELAWVQHALAHVKPGGLAVMLMPVAAAGRRSGRRIRAELIRRGALRAVIEVPSALASSAGIPAHLWLLKRPLPGDRIPSTVLFAAVPAEADTGRLDEIIAVWERFQAEPYREAPEAPAVRAVSVLDLLDDETDLNPSRYLALGRVTSHDVASLSADIEEQLATIRRLLPKGFDDSPSATFALTTLADLAAAGVLTVIRPGKSEEVPSTPGDVVVIPGGERLHVEVVAQPTTVSPPQQLVRVNPDLVDAQFLAGFLRSAHNLHAMGGSSTSQGRRDIRRAVVPRLPALAEQRVYGAVFQRAEELRIHLLHAAEKGEQLVRAVVDALTSGHLPSSSGGA</sequence>
<accession>A0A8J3R5C0</accession>
<dbReference type="RefSeq" id="WP_204010217.1">
    <property type="nucleotide sequence ID" value="NZ_BOOG01000005.1"/>
</dbReference>
<reference evidence="3" key="1">
    <citation type="submission" date="2021-01" db="EMBL/GenBank/DDBJ databases">
        <title>Whole genome shotgun sequence of Sphaerimonospora thailandensis NBRC 107569.</title>
        <authorList>
            <person name="Komaki H."/>
            <person name="Tamura T."/>
        </authorList>
    </citation>
    <scope>NUCLEOTIDE SEQUENCE</scope>
    <source>
        <strain evidence="3">NBRC 107569</strain>
    </source>
</reference>
<gene>
    <name evidence="3" type="ORF">Mth01_03740</name>
</gene>
<dbReference type="SUPFAM" id="SSF53335">
    <property type="entry name" value="S-adenosyl-L-methionine-dependent methyltransferases"/>
    <property type="match status" value="1"/>
</dbReference>
<dbReference type="GO" id="GO:0003677">
    <property type="term" value="F:DNA binding"/>
    <property type="evidence" value="ECO:0007669"/>
    <property type="project" value="InterPro"/>
</dbReference>
<evidence type="ECO:0000313" key="4">
    <source>
        <dbReference type="Proteomes" id="UP000610966"/>
    </source>
</evidence>
<dbReference type="Pfam" id="PF02384">
    <property type="entry name" value="N6_Mtase"/>
    <property type="match status" value="1"/>
</dbReference>
<evidence type="ECO:0000259" key="2">
    <source>
        <dbReference type="Pfam" id="PF02384"/>
    </source>
</evidence>
<dbReference type="PRINTS" id="PR00507">
    <property type="entry name" value="N12N6MTFRASE"/>
</dbReference>
<dbReference type="Proteomes" id="UP000610966">
    <property type="component" value="Unassembled WGS sequence"/>
</dbReference>
<dbReference type="InterPro" id="IPR002052">
    <property type="entry name" value="DNA_methylase_N6_adenine_CS"/>
</dbReference>
<name>A0A8J3R5C0_9ACTN</name>
<dbReference type="PROSITE" id="PS00092">
    <property type="entry name" value="N6_MTASE"/>
    <property type="match status" value="1"/>
</dbReference>
<keyword evidence="4" id="KW-1185">Reference proteome</keyword>
<feature type="domain" description="DNA methylase adenine-specific" evidence="2">
    <location>
        <begin position="159"/>
        <end position="377"/>
    </location>
</feature>
<dbReference type="GO" id="GO:0009307">
    <property type="term" value="P:DNA restriction-modification system"/>
    <property type="evidence" value="ECO:0007669"/>
    <property type="project" value="UniProtKB-KW"/>
</dbReference>
<comment type="caution">
    <text evidence="3">The sequence shown here is derived from an EMBL/GenBank/DDBJ whole genome shotgun (WGS) entry which is preliminary data.</text>
</comment>
<keyword evidence="3" id="KW-0378">Hydrolase</keyword>
<dbReference type="PANTHER" id="PTHR42998">
    <property type="entry name" value="TYPE I RESTRICTION ENZYME HINDVIIP M PROTEIN-RELATED"/>
    <property type="match status" value="1"/>
</dbReference>
<evidence type="ECO:0000256" key="1">
    <source>
        <dbReference type="ARBA" id="ARBA00022747"/>
    </source>
</evidence>
<dbReference type="GO" id="GO:0008170">
    <property type="term" value="F:N-methyltransferase activity"/>
    <property type="evidence" value="ECO:0007669"/>
    <property type="project" value="InterPro"/>
</dbReference>
<dbReference type="InterPro" id="IPR003356">
    <property type="entry name" value="DNA_methylase_A-5"/>
</dbReference>
<keyword evidence="3" id="KW-0540">Nuclease</keyword>
<dbReference type="AlphaFoldDB" id="A0A8J3R5C0"/>
<organism evidence="3 4">
    <name type="scientific">Sphaerimonospora thailandensis</name>
    <dbReference type="NCBI Taxonomy" id="795644"/>
    <lineage>
        <taxon>Bacteria</taxon>
        <taxon>Bacillati</taxon>
        <taxon>Actinomycetota</taxon>
        <taxon>Actinomycetes</taxon>
        <taxon>Streptosporangiales</taxon>
        <taxon>Streptosporangiaceae</taxon>
        <taxon>Sphaerimonospora</taxon>
    </lineage>
</organism>
<dbReference type="PANTHER" id="PTHR42998:SF1">
    <property type="entry name" value="TYPE I RESTRICTION ENZYME HINDI METHYLASE SUBUNIT"/>
    <property type="match status" value="1"/>
</dbReference>
<dbReference type="Gene3D" id="3.40.50.150">
    <property type="entry name" value="Vaccinia Virus protein VP39"/>
    <property type="match status" value="1"/>
</dbReference>
<proteinExistence type="predicted"/>
<dbReference type="GO" id="GO:0032259">
    <property type="term" value="P:methylation"/>
    <property type="evidence" value="ECO:0007669"/>
    <property type="project" value="InterPro"/>
</dbReference>
<dbReference type="CDD" id="cd02440">
    <property type="entry name" value="AdoMet_MTases"/>
    <property type="match status" value="1"/>
</dbReference>